<evidence type="ECO:0000313" key="4">
    <source>
        <dbReference type="Proteomes" id="UP001596302"/>
    </source>
</evidence>
<dbReference type="InterPro" id="IPR029058">
    <property type="entry name" value="AB_hydrolase_fold"/>
</dbReference>
<evidence type="ECO:0000256" key="1">
    <source>
        <dbReference type="ARBA" id="ARBA00022801"/>
    </source>
</evidence>
<evidence type="ECO:0000259" key="2">
    <source>
        <dbReference type="Pfam" id="PF00561"/>
    </source>
</evidence>
<proteinExistence type="predicted"/>
<accession>A0ABW1J3I9</accession>
<organism evidence="3 4">
    <name type="scientific">Pseudonocardia hispaniensis</name>
    <dbReference type="NCBI Taxonomy" id="904933"/>
    <lineage>
        <taxon>Bacteria</taxon>
        <taxon>Bacillati</taxon>
        <taxon>Actinomycetota</taxon>
        <taxon>Actinomycetes</taxon>
        <taxon>Pseudonocardiales</taxon>
        <taxon>Pseudonocardiaceae</taxon>
        <taxon>Pseudonocardia</taxon>
    </lineage>
</organism>
<keyword evidence="4" id="KW-1185">Reference proteome</keyword>
<sequence>MRTIHHDLLGAQIRYLGTDPGLRSRVLEAGEGDALILLHGGGGHAETYSRNIVRLGSKLRVLAPDFLWHGLSATPPYREGNWLRQFTEQILHLMDCLGIAKASVEGESLGAWIGLDMAINYPDRLDRLILNTAWGMRFDPNSVQERGADLSDLRRRSIEGLRNLDEAALRSRLEWLVHDPADVTDELVATRLMLWSRPEVRAALTTYYEHVFSPEMDPYLFDEHSLRRISAPTLVLWTEHNPFHGVDAGKRLAELIPDARLHIVPNAGHWPQWENPEEHDRVLLEFLGVG</sequence>
<reference evidence="4" key="1">
    <citation type="journal article" date="2019" name="Int. J. Syst. Evol. Microbiol.">
        <title>The Global Catalogue of Microorganisms (GCM) 10K type strain sequencing project: providing services to taxonomists for standard genome sequencing and annotation.</title>
        <authorList>
            <consortium name="The Broad Institute Genomics Platform"/>
            <consortium name="The Broad Institute Genome Sequencing Center for Infectious Disease"/>
            <person name="Wu L."/>
            <person name="Ma J."/>
        </authorList>
    </citation>
    <scope>NUCLEOTIDE SEQUENCE [LARGE SCALE GENOMIC DNA]</scope>
    <source>
        <strain evidence="4">CCM 8391</strain>
    </source>
</reference>
<dbReference type="Pfam" id="PF00561">
    <property type="entry name" value="Abhydrolase_1"/>
    <property type="match status" value="1"/>
</dbReference>
<dbReference type="RefSeq" id="WP_379585408.1">
    <property type="nucleotide sequence ID" value="NZ_JBHSQW010000031.1"/>
</dbReference>
<dbReference type="EMBL" id="JBHSQW010000031">
    <property type="protein sequence ID" value="MFC5995388.1"/>
    <property type="molecule type" value="Genomic_DNA"/>
</dbReference>
<dbReference type="PRINTS" id="PR00412">
    <property type="entry name" value="EPOXHYDRLASE"/>
</dbReference>
<dbReference type="PANTHER" id="PTHR43798:SF31">
    <property type="entry name" value="AB HYDROLASE SUPERFAMILY PROTEIN YCLE"/>
    <property type="match status" value="1"/>
</dbReference>
<dbReference type="InterPro" id="IPR000073">
    <property type="entry name" value="AB_hydrolase_1"/>
</dbReference>
<dbReference type="GO" id="GO:0016787">
    <property type="term" value="F:hydrolase activity"/>
    <property type="evidence" value="ECO:0007669"/>
    <property type="project" value="UniProtKB-KW"/>
</dbReference>
<dbReference type="Gene3D" id="3.40.50.1820">
    <property type="entry name" value="alpha/beta hydrolase"/>
    <property type="match status" value="1"/>
</dbReference>
<name>A0ABW1J3I9_9PSEU</name>
<dbReference type="Proteomes" id="UP001596302">
    <property type="component" value="Unassembled WGS sequence"/>
</dbReference>
<feature type="domain" description="AB hydrolase-1" evidence="2">
    <location>
        <begin position="34"/>
        <end position="276"/>
    </location>
</feature>
<dbReference type="SUPFAM" id="SSF53474">
    <property type="entry name" value="alpha/beta-Hydrolases"/>
    <property type="match status" value="1"/>
</dbReference>
<dbReference type="InterPro" id="IPR050266">
    <property type="entry name" value="AB_hydrolase_sf"/>
</dbReference>
<evidence type="ECO:0000313" key="3">
    <source>
        <dbReference type="EMBL" id="MFC5995388.1"/>
    </source>
</evidence>
<gene>
    <name evidence="3" type="ORF">ACFQE5_14330</name>
</gene>
<dbReference type="InterPro" id="IPR000639">
    <property type="entry name" value="Epox_hydrolase-like"/>
</dbReference>
<protein>
    <submittedName>
        <fullName evidence="3">Alpha/beta fold hydrolase</fullName>
    </submittedName>
</protein>
<keyword evidence="1 3" id="KW-0378">Hydrolase</keyword>
<dbReference type="PANTHER" id="PTHR43798">
    <property type="entry name" value="MONOACYLGLYCEROL LIPASE"/>
    <property type="match status" value="1"/>
</dbReference>
<comment type="caution">
    <text evidence="3">The sequence shown here is derived from an EMBL/GenBank/DDBJ whole genome shotgun (WGS) entry which is preliminary data.</text>
</comment>
<dbReference type="PRINTS" id="PR00111">
    <property type="entry name" value="ABHYDROLASE"/>
</dbReference>